<organism evidence="2 3">
    <name type="scientific">Actinomyces ruminis</name>
    <dbReference type="NCBI Taxonomy" id="1937003"/>
    <lineage>
        <taxon>Bacteria</taxon>
        <taxon>Bacillati</taxon>
        <taxon>Actinomycetota</taxon>
        <taxon>Actinomycetes</taxon>
        <taxon>Actinomycetales</taxon>
        <taxon>Actinomycetaceae</taxon>
        <taxon>Actinomyces</taxon>
    </lineage>
</organism>
<evidence type="ECO:0000313" key="3">
    <source>
        <dbReference type="Proteomes" id="UP000194577"/>
    </source>
</evidence>
<dbReference type="PANTHER" id="PTHR43482">
    <property type="entry name" value="PROTEIN AST1-RELATED"/>
    <property type="match status" value="1"/>
</dbReference>
<comment type="caution">
    <text evidence="2">The sequence shown here is derived from an EMBL/GenBank/DDBJ whole genome shotgun (WGS) entry which is preliminary data.</text>
</comment>
<dbReference type="PANTHER" id="PTHR43482:SF1">
    <property type="entry name" value="PROTEIN AST1-RELATED"/>
    <property type="match status" value="1"/>
</dbReference>
<proteinExistence type="predicted"/>
<dbReference type="Proteomes" id="UP000194577">
    <property type="component" value="Unassembled WGS sequence"/>
</dbReference>
<evidence type="ECO:0000259" key="1">
    <source>
        <dbReference type="Pfam" id="PF08240"/>
    </source>
</evidence>
<dbReference type="InterPro" id="IPR052585">
    <property type="entry name" value="Lipid_raft_assoc_Zn_ADH"/>
</dbReference>
<dbReference type="SUPFAM" id="SSF50129">
    <property type="entry name" value="GroES-like"/>
    <property type="match status" value="1"/>
</dbReference>
<dbReference type="Pfam" id="PF08240">
    <property type="entry name" value="ADH_N"/>
    <property type="match status" value="1"/>
</dbReference>
<dbReference type="InterPro" id="IPR011032">
    <property type="entry name" value="GroES-like_sf"/>
</dbReference>
<accession>A0ABX4M991</accession>
<gene>
    <name evidence="2" type="ORF">BW737_013700</name>
</gene>
<protein>
    <recommendedName>
        <fullName evidence="1">Alcohol dehydrogenase-like N-terminal domain-containing protein</fullName>
    </recommendedName>
</protein>
<sequence length="218" mass="23123">MPSCACFADLRRIHACKVACSTDMNSGASTSCAGSGLRARRYDVGVPCRRRGGRARRPAHWPCLPPNIQDKTMPETMTALLLDRPAGPDELAAAMRLGRLPVPEPGPGQVRLRVEACGLNPVDWKVARGGNPAWARPHILGLDVAGVVDALGPGVAAPAEDGAPALRPDLAVGDRVALHHDLRRPGGLAQYVVVDALAWHTCRTRSQPLTPPPFPARA</sequence>
<name>A0ABX4M991_9ACTO</name>
<reference evidence="2 3" key="1">
    <citation type="submission" date="2017-10" db="EMBL/GenBank/DDBJ databases">
        <title>Draft genome sequence of cellulolytic Actinomyces sp CtC72 isolated from cattle rumen fluid.</title>
        <authorList>
            <person name="Joshi A.J."/>
            <person name="Vasudevan G."/>
            <person name="Lanjekar V.B."/>
            <person name="Hivarkar S."/>
            <person name="Engineer A."/>
            <person name="Pore S.D."/>
            <person name="Dhakephalkar P.K."/>
            <person name="Dagar S."/>
        </authorList>
    </citation>
    <scope>NUCLEOTIDE SEQUENCE [LARGE SCALE GENOMIC DNA]</scope>
    <source>
        <strain evidence="3">CtC72</strain>
    </source>
</reference>
<evidence type="ECO:0000313" key="2">
    <source>
        <dbReference type="EMBL" id="PHP51866.1"/>
    </source>
</evidence>
<feature type="domain" description="Alcohol dehydrogenase-like N-terminal" evidence="1">
    <location>
        <begin position="106"/>
        <end position="196"/>
    </location>
</feature>
<dbReference type="Gene3D" id="3.90.180.10">
    <property type="entry name" value="Medium-chain alcohol dehydrogenases, catalytic domain"/>
    <property type="match status" value="1"/>
</dbReference>
<keyword evidence="3" id="KW-1185">Reference proteome</keyword>
<dbReference type="InterPro" id="IPR013154">
    <property type="entry name" value="ADH-like_N"/>
</dbReference>
<dbReference type="EMBL" id="MTPX02000075">
    <property type="protein sequence ID" value="PHP51866.1"/>
    <property type="molecule type" value="Genomic_DNA"/>
</dbReference>